<dbReference type="EMBL" id="ML743593">
    <property type="protein sequence ID" value="KAE8135440.1"/>
    <property type="molecule type" value="Genomic_DNA"/>
</dbReference>
<accession>A0A5N6SNT8</accession>
<dbReference type="Proteomes" id="UP000325672">
    <property type="component" value="Unassembled WGS sequence"/>
</dbReference>
<organism evidence="1 2">
    <name type="scientific">Aspergillus pseudotamarii</name>
    <dbReference type="NCBI Taxonomy" id="132259"/>
    <lineage>
        <taxon>Eukaryota</taxon>
        <taxon>Fungi</taxon>
        <taxon>Dikarya</taxon>
        <taxon>Ascomycota</taxon>
        <taxon>Pezizomycotina</taxon>
        <taxon>Eurotiomycetes</taxon>
        <taxon>Eurotiomycetidae</taxon>
        <taxon>Eurotiales</taxon>
        <taxon>Aspergillaceae</taxon>
        <taxon>Aspergillus</taxon>
        <taxon>Aspergillus subgen. Circumdati</taxon>
    </lineage>
</organism>
<keyword evidence="2" id="KW-1185">Reference proteome</keyword>
<proteinExistence type="predicted"/>
<evidence type="ECO:0000313" key="2">
    <source>
        <dbReference type="Proteomes" id="UP000325672"/>
    </source>
</evidence>
<protein>
    <submittedName>
        <fullName evidence="1">Uncharacterized protein</fullName>
    </submittedName>
</protein>
<sequence length="54" mass="6056">MDDHISTNNKPLPTQPTCLLILSLNTPPTPTIPDILHHGRYHSRNIPNIPVHTL</sequence>
<dbReference type="RefSeq" id="XP_031911503.1">
    <property type="nucleotide sequence ID" value="XM_032055108.1"/>
</dbReference>
<evidence type="ECO:0000313" key="1">
    <source>
        <dbReference type="EMBL" id="KAE8135440.1"/>
    </source>
</evidence>
<gene>
    <name evidence="1" type="ORF">BDV38DRAFT_252298</name>
</gene>
<name>A0A5N6SNT8_ASPPS</name>
<reference evidence="1 2" key="1">
    <citation type="submission" date="2019-04" db="EMBL/GenBank/DDBJ databases">
        <title>Friends and foes A comparative genomics study of 23 Aspergillus species from section Flavi.</title>
        <authorList>
            <consortium name="DOE Joint Genome Institute"/>
            <person name="Kjaerbolling I."/>
            <person name="Vesth T."/>
            <person name="Frisvad J.C."/>
            <person name="Nybo J.L."/>
            <person name="Theobald S."/>
            <person name="Kildgaard S."/>
            <person name="Isbrandt T."/>
            <person name="Kuo A."/>
            <person name="Sato A."/>
            <person name="Lyhne E.K."/>
            <person name="Kogle M.E."/>
            <person name="Wiebenga A."/>
            <person name="Kun R.S."/>
            <person name="Lubbers R.J."/>
            <person name="Makela M.R."/>
            <person name="Barry K."/>
            <person name="Chovatia M."/>
            <person name="Clum A."/>
            <person name="Daum C."/>
            <person name="Haridas S."/>
            <person name="He G."/>
            <person name="LaButti K."/>
            <person name="Lipzen A."/>
            <person name="Mondo S."/>
            <person name="Riley R."/>
            <person name="Salamov A."/>
            <person name="Simmons B.A."/>
            <person name="Magnuson J.K."/>
            <person name="Henrissat B."/>
            <person name="Mortensen U.H."/>
            <person name="Larsen T.O."/>
            <person name="Devries R.P."/>
            <person name="Grigoriev I.V."/>
            <person name="Machida M."/>
            <person name="Baker S.E."/>
            <person name="Andersen M.R."/>
        </authorList>
    </citation>
    <scope>NUCLEOTIDE SEQUENCE [LARGE SCALE GENOMIC DNA]</scope>
    <source>
        <strain evidence="1 2">CBS 117625</strain>
    </source>
</reference>
<dbReference type="GeneID" id="43639318"/>
<dbReference type="AlphaFoldDB" id="A0A5N6SNT8"/>